<dbReference type="RefSeq" id="XP_005794455.1">
    <property type="nucleotide sequence ID" value="XM_005794398.1"/>
</dbReference>
<dbReference type="eggNOG" id="KOG2763">
    <property type="taxonomic scope" value="Eukaryota"/>
</dbReference>
<organism evidence="3 4">
    <name type="scientific">Emiliania huxleyi (strain CCMP1516)</name>
    <dbReference type="NCBI Taxonomy" id="280463"/>
    <lineage>
        <taxon>Eukaryota</taxon>
        <taxon>Haptista</taxon>
        <taxon>Haptophyta</taxon>
        <taxon>Prymnesiophyceae</taxon>
        <taxon>Isochrysidales</taxon>
        <taxon>Noelaerhabdaceae</taxon>
        <taxon>Emiliania</taxon>
    </lineage>
</organism>
<reference evidence="4" key="1">
    <citation type="journal article" date="2013" name="Nature">
        <title>Pan genome of the phytoplankton Emiliania underpins its global distribution.</title>
        <authorList>
            <person name="Read B.A."/>
            <person name="Kegel J."/>
            <person name="Klute M.J."/>
            <person name="Kuo A."/>
            <person name="Lefebvre S.C."/>
            <person name="Maumus F."/>
            <person name="Mayer C."/>
            <person name="Miller J."/>
            <person name="Monier A."/>
            <person name="Salamov A."/>
            <person name="Young J."/>
            <person name="Aguilar M."/>
            <person name="Claverie J.M."/>
            <person name="Frickenhaus S."/>
            <person name="Gonzalez K."/>
            <person name="Herman E.K."/>
            <person name="Lin Y.C."/>
            <person name="Napier J."/>
            <person name="Ogata H."/>
            <person name="Sarno A.F."/>
            <person name="Shmutz J."/>
            <person name="Schroeder D."/>
            <person name="de Vargas C."/>
            <person name="Verret F."/>
            <person name="von Dassow P."/>
            <person name="Valentin K."/>
            <person name="Van de Peer Y."/>
            <person name="Wheeler G."/>
            <person name="Dacks J.B."/>
            <person name="Delwiche C.F."/>
            <person name="Dyhrman S.T."/>
            <person name="Glockner G."/>
            <person name="John U."/>
            <person name="Richards T."/>
            <person name="Worden A.Z."/>
            <person name="Zhang X."/>
            <person name="Grigoriev I.V."/>
            <person name="Allen A.E."/>
            <person name="Bidle K."/>
            <person name="Borodovsky M."/>
            <person name="Bowler C."/>
            <person name="Brownlee C."/>
            <person name="Cock J.M."/>
            <person name="Elias M."/>
            <person name="Gladyshev V.N."/>
            <person name="Groth M."/>
            <person name="Guda C."/>
            <person name="Hadaegh A."/>
            <person name="Iglesias-Rodriguez M.D."/>
            <person name="Jenkins J."/>
            <person name="Jones B.M."/>
            <person name="Lawson T."/>
            <person name="Leese F."/>
            <person name="Lindquist E."/>
            <person name="Lobanov A."/>
            <person name="Lomsadze A."/>
            <person name="Malik S.B."/>
            <person name="Marsh M.E."/>
            <person name="Mackinder L."/>
            <person name="Mock T."/>
            <person name="Mueller-Roeber B."/>
            <person name="Pagarete A."/>
            <person name="Parker M."/>
            <person name="Probert I."/>
            <person name="Quesneville H."/>
            <person name="Raines C."/>
            <person name="Rensing S.A."/>
            <person name="Riano-Pachon D.M."/>
            <person name="Richier S."/>
            <person name="Rokitta S."/>
            <person name="Shiraiwa Y."/>
            <person name="Soanes D.M."/>
            <person name="van der Giezen M."/>
            <person name="Wahlund T.M."/>
            <person name="Williams B."/>
            <person name="Wilson W."/>
            <person name="Wolfe G."/>
            <person name="Wurch L.L."/>
        </authorList>
    </citation>
    <scope>NUCLEOTIDE SEQUENCE</scope>
</reference>
<keyword evidence="4" id="KW-1185">Reference proteome</keyword>
<dbReference type="HOGENOM" id="CLU_070239_0_0_1"/>
<evidence type="ECO:0000313" key="3">
    <source>
        <dbReference type="EnsemblProtists" id="EOD42026"/>
    </source>
</evidence>
<dbReference type="GO" id="GO:0006637">
    <property type="term" value="P:acyl-CoA metabolic process"/>
    <property type="evidence" value="ECO:0007669"/>
    <property type="project" value="TreeGrafter"/>
</dbReference>
<dbReference type="CDD" id="cd03442">
    <property type="entry name" value="BFIT_BACH"/>
    <property type="match status" value="2"/>
</dbReference>
<accession>A0A0D3L1Z1</accession>
<dbReference type="EnsemblProtists" id="EOD42026">
    <property type="protein sequence ID" value="EOD42026"/>
    <property type="gene ID" value="EMIHUDRAFT_461063"/>
</dbReference>
<proteinExistence type="predicted"/>
<dbReference type="InterPro" id="IPR040170">
    <property type="entry name" value="Cytosol_ACT"/>
</dbReference>
<evidence type="ECO:0000259" key="2">
    <source>
        <dbReference type="PROSITE" id="PS51770"/>
    </source>
</evidence>
<dbReference type="KEGG" id="ehx:EMIHUDRAFT_461063"/>
<dbReference type="Pfam" id="PF03061">
    <property type="entry name" value="4HBT"/>
    <property type="match status" value="2"/>
</dbReference>
<evidence type="ECO:0000256" key="1">
    <source>
        <dbReference type="ARBA" id="ARBA00022801"/>
    </source>
</evidence>
<reference evidence="3" key="2">
    <citation type="submission" date="2024-10" db="UniProtKB">
        <authorList>
            <consortium name="EnsemblProtists"/>
        </authorList>
    </citation>
    <scope>IDENTIFICATION</scope>
</reference>
<dbReference type="GeneID" id="17287296"/>
<dbReference type="InterPro" id="IPR006683">
    <property type="entry name" value="Thioestr_dom"/>
</dbReference>
<name>A0A0D3L1Z1_EMIH1</name>
<dbReference type="InterPro" id="IPR029069">
    <property type="entry name" value="HotDog_dom_sf"/>
</dbReference>
<dbReference type="PROSITE" id="PS51770">
    <property type="entry name" value="HOTDOG_ACOT"/>
    <property type="match status" value="2"/>
</dbReference>
<dbReference type="PaxDb" id="2903-EOD42026"/>
<evidence type="ECO:0000313" key="4">
    <source>
        <dbReference type="Proteomes" id="UP000013827"/>
    </source>
</evidence>
<feature type="domain" description="HotDog ACOT-type" evidence="2">
    <location>
        <begin position="214"/>
        <end position="312"/>
    </location>
</feature>
<dbReference type="Proteomes" id="UP000013827">
    <property type="component" value="Unassembled WGS sequence"/>
</dbReference>
<dbReference type="PANTHER" id="PTHR11049:SF16">
    <property type="entry name" value="PROTEIN VDLD"/>
    <property type="match status" value="1"/>
</dbReference>
<sequence>MTSPVAAGQGLPVVTVTKIIDHSHLNADGMLSLSTLLKWMDITACLAAELHCRKMSVTISMDEVSFPAEEYGKVAVGQALSLRGQVNNAFNTSMEVGVLVTSEALGTGATATVCLAFFIFVAIDESGGKESARVEPVVPVTFEEQHEFALAAERRKVRIKRRQVEKTMASRLLPSPPVSPVTLRSSAVRSSQFGSTSAARTSRRSWVGARAQETLQSMDTTQLVLPHHANHHGNTFGGQIMAWMAEFASILSSRQAKASLAGGRPAGAVQVHIEAIDALHFISPSKTGDRISLHGHVTRVFGTSMEATCPNR</sequence>
<dbReference type="Gene3D" id="3.10.129.10">
    <property type="entry name" value="Hotdog Thioesterase"/>
    <property type="match status" value="2"/>
</dbReference>
<dbReference type="InterPro" id="IPR033120">
    <property type="entry name" value="HOTDOG_ACOT"/>
</dbReference>
<dbReference type="GO" id="GO:0005829">
    <property type="term" value="C:cytosol"/>
    <property type="evidence" value="ECO:0007669"/>
    <property type="project" value="TreeGrafter"/>
</dbReference>
<protein>
    <recommendedName>
        <fullName evidence="2">HotDog ACOT-type domain-containing protein</fullName>
    </recommendedName>
</protein>
<dbReference type="SUPFAM" id="SSF54637">
    <property type="entry name" value="Thioesterase/thiol ester dehydrase-isomerase"/>
    <property type="match status" value="2"/>
</dbReference>
<dbReference type="AlphaFoldDB" id="A0A0D3L1Z1"/>
<keyword evidence="1" id="KW-0378">Hydrolase</keyword>
<feature type="domain" description="HotDog ACOT-type" evidence="2">
    <location>
        <begin position="10"/>
        <end position="126"/>
    </location>
</feature>
<dbReference type="GO" id="GO:0052816">
    <property type="term" value="F:long-chain fatty acyl-CoA hydrolase activity"/>
    <property type="evidence" value="ECO:0007669"/>
    <property type="project" value="TreeGrafter"/>
</dbReference>
<dbReference type="STRING" id="2903.R1G1W6"/>
<dbReference type="PANTHER" id="PTHR11049">
    <property type="entry name" value="ACYL COENZYME A THIOESTER HYDROLASE"/>
    <property type="match status" value="1"/>
</dbReference>